<organism evidence="3 4">
    <name type="scientific">Nonomuraea polychroma</name>
    <dbReference type="NCBI Taxonomy" id="46176"/>
    <lineage>
        <taxon>Bacteria</taxon>
        <taxon>Bacillati</taxon>
        <taxon>Actinomycetota</taxon>
        <taxon>Actinomycetes</taxon>
        <taxon>Streptosporangiales</taxon>
        <taxon>Streptosporangiaceae</taxon>
        <taxon>Nonomuraea</taxon>
    </lineage>
</organism>
<evidence type="ECO:0000256" key="2">
    <source>
        <dbReference type="SAM" id="Phobius"/>
    </source>
</evidence>
<keyword evidence="2" id="KW-0812">Transmembrane</keyword>
<dbReference type="EMBL" id="SAUN01000001">
    <property type="protein sequence ID" value="RVX46501.1"/>
    <property type="molecule type" value="Genomic_DNA"/>
</dbReference>
<keyword evidence="2" id="KW-1133">Transmembrane helix</keyword>
<dbReference type="Proteomes" id="UP000284824">
    <property type="component" value="Unassembled WGS sequence"/>
</dbReference>
<feature type="compositionally biased region" description="Basic and acidic residues" evidence="1">
    <location>
        <begin position="17"/>
        <end position="26"/>
    </location>
</feature>
<evidence type="ECO:0000313" key="4">
    <source>
        <dbReference type="Proteomes" id="UP000284824"/>
    </source>
</evidence>
<evidence type="ECO:0000256" key="1">
    <source>
        <dbReference type="SAM" id="MobiDB-lite"/>
    </source>
</evidence>
<protein>
    <submittedName>
        <fullName evidence="3">Uncharacterized protein</fullName>
    </submittedName>
</protein>
<reference evidence="3 4" key="1">
    <citation type="submission" date="2019-01" db="EMBL/GenBank/DDBJ databases">
        <title>Sequencing the genomes of 1000 actinobacteria strains.</title>
        <authorList>
            <person name="Klenk H.-P."/>
        </authorList>
    </citation>
    <scope>NUCLEOTIDE SEQUENCE [LARGE SCALE GENOMIC DNA]</scope>
    <source>
        <strain evidence="3 4">DSM 43925</strain>
    </source>
</reference>
<name>A0A438MLH6_9ACTN</name>
<feature type="transmembrane region" description="Helical" evidence="2">
    <location>
        <begin position="33"/>
        <end position="54"/>
    </location>
</feature>
<keyword evidence="2" id="KW-0472">Membrane</keyword>
<keyword evidence="4" id="KW-1185">Reference proteome</keyword>
<gene>
    <name evidence="3" type="ORF">EDD27_9390</name>
</gene>
<accession>A0A438MLH6</accession>
<feature type="region of interest" description="Disordered" evidence="1">
    <location>
        <begin position="1"/>
        <end position="28"/>
    </location>
</feature>
<proteinExistence type="predicted"/>
<dbReference type="AlphaFoldDB" id="A0A438MLH6"/>
<comment type="caution">
    <text evidence="3">The sequence shown here is derived from an EMBL/GenBank/DDBJ whole genome shotgun (WGS) entry which is preliminary data.</text>
</comment>
<evidence type="ECO:0000313" key="3">
    <source>
        <dbReference type="EMBL" id="RVX46501.1"/>
    </source>
</evidence>
<sequence>MERQDWGSGRTGGPRWETGRVEDDKQPNGAKTLGLILLAMLVILAVLVALAIWASKTG</sequence>